<sequence length="174" mass="20158">MDRGRLSAYKANLDFYQGSQWEKSSTNRQLVFNYARVAIDKLTSYLMQGLTFACYPNLEILNTKSEILKDDKELKTRVREAEQLLLSVYQQNNLQQLDWETEIDAAVLGDGCYKVIWDAEEKRIRVTVPDISGIFAWWLGDDMAKVWRVASRYELTADEISMLYNLSPLRGKGL</sequence>
<dbReference type="AlphaFoldDB" id="X1PPH4"/>
<reference evidence="1" key="1">
    <citation type="journal article" date="2014" name="Front. Microbiol.">
        <title>High frequency of phylogenetically diverse reductive dehalogenase-homologous genes in deep subseafloor sedimentary metagenomes.</title>
        <authorList>
            <person name="Kawai M."/>
            <person name="Futagami T."/>
            <person name="Toyoda A."/>
            <person name="Takaki Y."/>
            <person name="Nishi S."/>
            <person name="Hori S."/>
            <person name="Arai W."/>
            <person name="Tsubouchi T."/>
            <person name="Morono Y."/>
            <person name="Uchiyama I."/>
            <person name="Ito T."/>
            <person name="Fujiyama A."/>
            <person name="Inagaki F."/>
            <person name="Takami H."/>
        </authorList>
    </citation>
    <scope>NUCLEOTIDE SEQUENCE</scope>
    <source>
        <strain evidence="1">Expedition CK06-06</strain>
    </source>
</reference>
<protein>
    <submittedName>
        <fullName evidence="1">Uncharacterized protein</fullName>
    </submittedName>
</protein>
<comment type="caution">
    <text evidence="1">The sequence shown here is derived from an EMBL/GenBank/DDBJ whole genome shotgun (WGS) entry which is preliminary data.</text>
</comment>
<evidence type="ECO:0000313" key="1">
    <source>
        <dbReference type="EMBL" id="GAI57738.1"/>
    </source>
</evidence>
<accession>X1PPH4</accession>
<organism evidence="1">
    <name type="scientific">marine sediment metagenome</name>
    <dbReference type="NCBI Taxonomy" id="412755"/>
    <lineage>
        <taxon>unclassified sequences</taxon>
        <taxon>metagenomes</taxon>
        <taxon>ecological metagenomes</taxon>
    </lineage>
</organism>
<dbReference type="EMBL" id="BARV01034214">
    <property type="protein sequence ID" value="GAI57738.1"/>
    <property type="molecule type" value="Genomic_DNA"/>
</dbReference>
<name>X1PPH4_9ZZZZ</name>
<proteinExistence type="predicted"/>
<gene>
    <name evidence="1" type="ORF">S06H3_53636</name>
</gene>
<feature type="non-terminal residue" evidence="1">
    <location>
        <position position="174"/>
    </location>
</feature>